<feature type="transmembrane region" description="Helical" evidence="1">
    <location>
        <begin position="6"/>
        <end position="24"/>
    </location>
</feature>
<keyword evidence="1" id="KW-1133">Transmembrane helix</keyword>
<keyword evidence="1" id="KW-0812">Transmembrane</keyword>
<organism evidence="3">
    <name type="scientific">uncultured Caudovirales phage</name>
    <dbReference type="NCBI Taxonomy" id="2100421"/>
    <lineage>
        <taxon>Viruses</taxon>
        <taxon>Duplodnaviria</taxon>
        <taxon>Heunggongvirae</taxon>
        <taxon>Uroviricota</taxon>
        <taxon>Caudoviricetes</taxon>
        <taxon>Peduoviridae</taxon>
        <taxon>Maltschvirus</taxon>
        <taxon>Maltschvirus maltsch</taxon>
    </lineage>
</organism>
<protein>
    <recommendedName>
        <fullName evidence="4">GAF domain containing protein</fullName>
    </recommendedName>
</protein>
<dbReference type="EMBL" id="LR796916">
    <property type="protein sequence ID" value="CAB4175489.1"/>
    <property type="molecule type" value="Genomic_DNA"/>
</dbReference>
<evidence type="ECO:0000256" key="1">
    <source>
        <dbReference type="SAM" id="Phobius"/>
    </source>
</evidence>
<sequence length="203" mass="22430">MASFTAITIAFITGVLGPILILIIKNKLDKSKVKPDMVMDALRVGELVTSKIEHIKEEFKGDRVWIAQFHNGGHFYPTGKSIAKFSILYETVNIGVGSLQSNFQNIPVNLFGKSINQLLENDAIEIHDFKDETIPTFGLKYIAEESGCKSGYLFAVKTIDDKFIGILGVDFTKRKTKLDMESINHLSVHASSLGGVLMSHLGK</sequence>
<reference evidence="3" key="1">
    <citation type="submission" date="2020-05" db="EMBL/GenBank/DDBJ databases">
        <authorList>
            <person name="Chiriac C."/>
            <person name="Salcher M."/>
            <person name="Ghai R."/>
            <person name="Kavagutti S V."/>
        </authorList>
    </citation>
    <scope>NUCLEOTIDE SEQUENCE</scope>
</reference>
<evidence type="ECO:0000313" key="2">
    <source>
        <dbReference type="EMBL" id="CAB4175489.1"/>
    </source>
</evidence>
<evidence type="ECO:0000313" key="3">
    <source>
        <dbReference type="EMBL" id="CAB4193811.1"/>
    </source>
</evidence>
<name>A0A6J5RJP0_9CAUD</name>
<gene>
    <name evidence="3" type="ORF">UFOVP1247_182</name>
    <name evidence="2" type="ORF">UFOVP970_222</name>
</gene>
<accession>A0A6J5RJP0</accession>
<keyword evidence="1" id="KW-0472">Membrane</keyword>
<proteinExistence type="predicted"/>
<evidence type="ECO:0008006" key="4">
    <source>
        <dbReference type="Google" id="ProtNLM"/>
    </source>
</evidence>
<dbReference type="EMBL" id="LR797195">
    <property type="protein sequence ID" value="CAB4193811.1"/>
    <property type="molecule type" value="Genomic_DNA"/>
</dbReference>